<proteinExistence type="predicted"/>
<evidence type="ECO:0000259" key="1">
    <source>
        <dbReference type="Pfam" id="PF14300"/>
    </source>
</evidence>
<evidence type="ECO:0000313" key="2">
    <source>
        <dbReference type="EMBL" id="UYQ93640.1"/>
    </source>
</evidence>
<dbReference type="Proteomes" id="UP001162741">
    <property type="component" value="Chromosome"/>
</dbReference>
<evidence type="ECO:0000313" key="3">
    <source>
        <dbReference type="Proteomes" id="UP001162741"/>
    </source>
</evidence>
<dbReference type="RefSeq" id="WP_264281680.1">
    <property type="nucleotide sequence ID" value="NZ_CP107006.1"/>
</dbReference>
<dbReference type="InterPro" id="IPR025402">
    <property type="entry name" value="DMP19_C"/>
</dbReference>
<dbReference type="Gene3D" id="1.20.1420.60">
    <property type="match status" value="1"/>
</dbReference>
<reference evidence="2" key="1">
    <citation type="submission" date="2022-10" db="EMBL/GenBank/DDBJ databases">
        <title>Chitinophaga sp. nov., isolated from soil.</title>
        <authorList>
            <person name="Jeon C.O."/>
        </authorList>
    </citation>
    <scope>NUCLEOTIDE SEQUENCE</scope>
    <source>
        <strain evidence="2">R8</strain>
    </source>
</reference>
<sequence length="148" mass="17292">MDKPEQPLYDLADKLRARMQEQRPEKVPEQFNQIMLADFFVYNLHQGGFAQLLYNSGGQYLSEIEDLLLESEAQQTHTFYLRAIERCTGDIPRFHAFLQSDFVSENELKNELQAISIEYFQKGVTFMQEASHHVGKLMHDVSCFLDRP</sequence>
<gene>
    <name evidence="2" type="ORF">MKQ68_00810</name>
</gene>
<organism evidence="2 3">
    <name type="scientific">Chitinophaga horti</name>
    <dbReference type="NCBI Taxonomy" id="2920382"/>
    <lineage>
        <taxon>Bacteria</taxon>
        <taxon>Pseudomonadati</taxon>
        <taxon>Bacteroidota</taxon>
        <taxon>Chitinophagia</taxon>
        <taxon>Chitinophagales</taxon>
        <taxon>Chitinophagaceae</taxon>
        <taxon>Chitinophaga</taxon>
    </lineage>
</organism>
<feature type="domain" description="DNA mimic protein DMP19 C-terminal" evidence="1">
    <location>
        <begin position="26"/>
        <end position="121"/>
    </location>
</feature>
<dbReference type="EMBL" id="CP107006">
    <property type="protein sequence ID" value="UYQ93640.1"/>
    <property type="molecule type" value="Genomic_DNA"/>
</dbReference>
<accession>A0ABY6J285</accession>
<dbReference type="Pfam" id="PF14300">
    <property type="entry name" value="DMP19"/>
    <property type="match status" value="1"/>
</dbReference>
<name>A0ABY6J285_9BACT</name>
<keyword evidence="3" id="KW-1185">Reference proteome</keyword>
<protein>
    <recommendedName>
        <fullName evidence="1">DNA mimic protein DMP19 C-terminal domain-containing protein</fullName>
    </recommendedName>
</protein>